<dbReference type="AlphaFoldDB" id="A0A934IQU4"/>
<dbReference type="GO" id="GO:0007165">
    <property type="term" value="P:signal transduction"/>
    <property type="evidence" value="ECO:0007669"/>
    <property type="project" value="UniProtKB-KW"/>
</dbReference>
<dbReference type="PROSITE" id="PS50885">
    <property type="entry name" value="HAMP"/>
    <property type="match status" value="1"/>
</dbReference>
<organism evidence="10 11">
    <name type="scientific">Acuticoccus mangrovi</name>
    <dbReference type="NCBI Taxonomy" id="2796142"/>
    <lineage>
        <taxon>Bacteria</taxon>
        <taxon>Pseudomonadati</taxon>
        <taxon>Pseudomonadota</taxon>
        <taxon>Alphaproteobacteria</taxon>
        <taxon>Hyphomicrobiales</taxon>
        <taxon>Amorphaceae</taxon>
        <taxon>Acuticoccus</taxon>
    </lineage>
</organism>
<dbReference type="Gene3D" id="1.10.8.500">
    <property type="entry name" value="HAMP domain in histidine kinase"/>
    <property type="match status" value="1"/>
</dbReference>
<evidence type="ECO:0000313" key="10">
    <source>
        <dbReference type="EMBL" id="MBJ3778412.1"/>
    </source>
</evidence>
<feature type="transmembrane region" description="Helical" evidence="6">
    <location>
        <begin position="36"/>
        <end position="55"/>
    </location>
</feature>
<gene>
    <name evidence="10" type="ORF">JCR33_22120</name>
</gene>
<dbReference type="Pfam" id="PF00672">
    <property type="entry name" value="HAMP"/>
    <property type="match status" value="1"/>
</dbReference>
<evidence type="ECO:0000259" key="8">
    <source>
        <dbReference type="PROSITE" id="PS50192"/>
    </source>
</evidence>
<dbReference type="Gene3D" id="1.10.287.950">
    <property type="entry name" value="Methyl-accepting chemotaxis protein"/>
    <property type="match status" value="1"/>
</dbReference>
<dbReference type="CDD" id="cd06225">
    <property type="entry name" value="HAMP"/>
    <property type="match status" value="1"/>
</dbReference>
<comment type="caution">
    <text evidence="10">The sequence shown here is derived from an EMBL/GenBank/DDBJ whole genome shotgun (WGS) entry which is preliminary data.</text>
</comment>
<accession>A0A934IQU4</accession>
<dbReference type="CDD" id="cd19410">
    <property type="entry name" value="HK9-like_sensor"/>
    <property type="match status" value="1"/>
</dbReference>
<dbReference type="PRINTS" id="PR00260">
    <property type="entry name" value="CHEMTRNSDUCR"/>
</dbReference>
<evidence type="ECO:0000256" key="1">
    <source>
        <dbReference type="ARBA" id="ARBA00004429"/>
    </source>
</evidence>
<dbReference type="InterPro" id="IPR000727">
    <property type="entry name" value="T_SNARE_dom"/>
</dbReference>
<dbReference type="GO" id="GO:0004888">
    <property type="term" value="F:transmembrane signaling receptor activity"/>
    <property type="evidence" value="ECO:0007669"/>
    <property type="project" value="InterPro"/>
</dbReference>
<feature type="domain" description="Methyl-accepting transducer" evidence="7">
    <location>
        <begin position="321"/>
        <end position="550"/>
    </location>
</feature>
<dbReference type="Proteomes" id="UP000609531">
    <property type="component" value="Unassembled WGS sequence"/>
</dbReference>
<dbReference type="InterPro" id="IPR007891">
    <property type="entry name" value="CHASE3"/>
</dbReference>
<dbReference type="Pfam" id="PF00015">
    <property type="entry name" value="MCPsignal"/>
    <property type="match status" value="1"/>
</dbReference>
<dbReference type="PANTHER" id="PTHR32089:SF112">
    <property type="entry name" value="LYSOZYME-LIKE PROTEIN-RELATED"/>
    <property type="match status" value="1"/>
</dbReference>
<dbReference type="PROSITE" id="PS50111">
    <property type="entry name" value="CHEMOTAXIS_TRANSDUC_2"/>
    <property type="match status" value="1"/>
</dbReference>
<dbReference type="InterPro" id="IPR004090">
    <property type="entry name" value="Chemotax_Me-accpt_rcpt"/>
</dbReference>
<dbReference type="GO" id="GO:0006935">
    <property type="term" value="P:chemotaxis"/>
    <property type="evidence" value="ECO:0007669"/>
    <property type="project" value="InterPro"/>
</dbReference>
<dbReference type="SMART" id="SM00283">
    <property type="entry name" value="MA"/>
    <property type="match status" value="1"/>
</dbReference>
<keyword evidence="6" id="KW-0812">Transmembrane</keyword>
<evidence type="ECO:0000313" key="11">
    <source>
        <dbReference type="Proteomes" id="UP000609531"/>
    </source>
</evidence>
<evidence type="ECO:0000256" key="2">
    <source>
        <dbReference type="ARBA" id="ARBA00022519"/>
    </source>
</evidence>
<sequence>MGQGLHAATLRADIGIGPRHGAGGSFLDNLKISRKLLFGFGVLVVLVGSINAFTLERLGFLNKSSQWQTHTYEVLGQLDRVLLAMVNQETGLRGYLVAGDTAFLEPYNAGVRQYETAFGAAKTLTADNAKQQARLDRLNGLAMTWRGDIAEREIALMGNPATQEQARAMESSGAGKASMDGFRALLSEIANVERDLLSVREEAQAGATTSATSVIVVGSLVTAGLFCLLGLMLAKTIARPIGMMTAVMHRLAAGDVSAEVPSQERGDEIGKMAQAVEIFRENAIERIRLEEGQKADAAALQQRGNRMTELSARFEATVGGVAEGVLHAAGELDVTAKALGDTLSQTAQQARTVADGAEQVESTFETIASAAAELSSSISEIRSQVTQSAEITSDAVAEAGRTNIEMGQLAETSQRIGTVVGLIRDIAEQTNLLALNATIEAARAGEAGKGFAVVATEVKSLAEQTGKATEDITQQISGIQAATRSSVTAIEAIGQTVERIAAIASSIAASVEEQGAATEEIARNASHASSHTRDVTANIKVVSASTQSLNERAAKVRQSSADLSRRGEDLRKEVGDFVGAITAL</sequence>
<keyword evidence="11" id="KW-1185">Reference proteome</keyword>
<evidence type="ECO:0000259" key="9">
    <source>
        <dbReference type="PROSITE" id="PS50885"/>
    </source>
</evidence>
<keyword evidence="2" id="KW-0997">Cell inner membrane</keyword>
<dbReference type="InterPro" id="IPR003660">
    <property type="entry name" value="HAMP_dom"/>
</dbReference>
<dbReference type="GO" id="GO:0005886">
    <property type="term" value="C:plasma membrane"/>
    <property type="evidence" value="ECO:0007669"/>
    <property type="project" value="UniProtKB-SubCell"/>
</dbReference>
<comment type="subcellular location">
    <subcellularLocation>
        <location evidence="1">Cell inner membrane</location>
        <topology evidence="1">Multi-pass membrane protein</topology>
    </subcellularLocation>
</comment>
<evidence type="ECO:0000256" key="6">
    <source>
        <dbReference type="SAM" id="Phobius"/>
    </source>
</evidence>
<dbReference type="InterPro" id="IPR004089">
    <property type="entry name" value="MCPsignal_dom"/>
</dbReference>
<dbReference type="RefSeq" id="WP_198884317.1">
    <property type="nucleotide sequence ID" value="NZ_JAEKJA010000027.1"/>
</dbReference>
<evidence type="ECO:0000256" key="4">
    <source>
        <dbReference type="ARBA" id="ARBA00029447"/>
    </source>
</evidence>
<feature type="domain" description="T-SNARE coiled-coil homology" evidence="8">
    <location>
        <begin position="480"/>
        <end position="542"/>
    </location>
</feature>
<feature type="domain" description="HAMP" evidence="9">
    <location>
        <begin position="235"/>
        <end position="288"/>
    </location>
</feature>
<feature type="transmembrane region" description="Helical" evidence="6">
    <location>
        <begin position="214"/>
        <end position="234"/>
    </location>
</feature>
<protein>
    <submittedName>
        <fullName evidence="10">Methyl-accepting chemotaxis protein</fullName>
    </submittedName>
</protein>
<keyword evidence="6" id="KW-0472">Membrane</keyword>
<dbReference type="SMART" id="SM00304">
    <property type="entry name" value="HAMP"/>
    <property type="match status" value="1"/>
</dbReference>
<comment type="similarity">
    <text evidence="4">Belongs to the methyl-accepting chemotaxis (MCP) protein family.</text>
</comment>
<name>A0A934IQU4_9HYPH</name>
<evidence type="ECO:0000256" key="3">
    <source>
        <dbReference type="ARBA" id="ARBA00023224"/>
    </source>
</evidence>
<evidence type="ECO:0000256" key="5">
    <source>
        <dbReference type="PROSITE-ProRule" id="PRU00284"/>
    </source>
</evidence>
<evidence type="ECO:0000259" key="7">
    <source>
        <dbReference type="PROSITE" id="PS50111"/>
    </source>
</evidence>
<dbReference type="PANTHER" id="PTHR32089">
    <property type="entry name" value="METHYL-ACCEPTING CHEMOTAXIS PROTEIN MCPB"/>
    <property type="match status" value="1"/>
</dbReference>
<dbReference type="EMBL" id="JAEKJA010000027">
    <property type="protein sequence ID" value="MBJ3778412.1"/>
    <property type="molecule type" value="Genomic_DNA"/>
</dbReference>
<keyword evidence="3 5" id="KW-0807">Transducer</keyword>
<keyword evidence="6" id="KW-1133">Transmembrane helix</keyword>
<proteinExistence type="inferred from homology"/>
<keyword evidence="2" id="KW-1003">Cell membrane</keyword>
<dbReference type="SUPFAM" id="SSF58104">
    <property type="entry name" value="Methyl-accepting chemotaxis protein (MCP) signaling domain"/>
    <property type="match status" value="1"/>
</dbReference>
<dbReference type="Pfam" id="PF05227">
    <property type="entry name" value="CHASE3"/>
    <property type="match status" value="1"/>
</dbReference>
<dbReference type="PROSITE" id="PS50192">
    <property type="entry name" value="T_SNARE"/>
    <property type="match status" value="1"/>
</dbReference>
<reference evidence="10" key="1">
    <citation type="submission" date="2020-12" db="EMBL/GenBank/DDBJ databases">
        <title>Bacterial taxonomy.</title>
        <authorList>
            <person name="Pan X."/>
        </authorList>
    </citation>
    <scope>NUCLEOTIDE SEQUENCE</scope>
    <source>
        <strain evidence="10">B2012</strain>
    </source>
</reference>